<evidence type="ECO:0000259" key="7">
    <source>
        <dbReference type="PROSITE" id="PS50110"/>
    </source>
</evidence>
<evidence type="ECO:0000256" key="1">
    <source>
        <dbReference type="ARBA" id="ARBA00022553"/>
    </source>
</evidence>
<evidence type="ECO:0000256" key="2">
    <source>
        <dbReference type="ARBA" id="ARBA00023015"/>
    </source>
</evidence>
<dbReference type="PROSITE" id="PS00622">
    <property type="entry name" value="HTH_LUXR_1"/>
    <property type="match status" value="1"/>
</dbReference>
<feature type="modified residue" description="4-aspartylphosphate" evidence="5">
    <location>
        <position position="43"/>
    </location>
</feature>
<dbReference type="SUPFAM" id="SSF52172">
    <property type="entry name" value="CheY-like"/>
    <property type="match status" value="1"/>
</dbReference>
<keyword evidence="3 8" id="KW-0238">DNA-binding</keyword>
<dbReference type="PANTHER" id="PTHR43214:SF24">
    <property type="entry name" value="TRANSCRIPTIONAL REGULATORY PROTEIN NARL-RELATED"/>
    <property type="match status" value="1"/>
</dbReference>
<dbReference type="PRINTS" id="PR00038">
    <property type="entry name" value="HTHLUXR"/>
</dbReference>
<feature type="domain" description="Response regulatory" evidence="7">
    <location>
        <begin position="1"/>
        <end position="108"/>
    </location>
</feature>
<sequence length="204" mass="21162">MVCAYLRTILTTAADIEVVGTAADGAAAFDAVTRLRPQVVLMDLRMPGTDGLVATERITALPEPPAVVALTTFDTDEYVTRALRAGAAGFLLKSTPPEDLIGLVRVAADGHTVLSAAATRRLLAASAAPAAPPEPVARLVAELTDREREVLGCLGAGLSNAAIAARLYLSEATVKGYVSRLLVKLACRNRTQAGLLARDAGLTS</sequence>
<name>A0A7R7DL25_9ACTN</name>
<dbReference type="InterPro" id="IPR001789">
    <property type="entry name" value="Sig_transdc_resp-reg_receiver"/>
</dbReference>
<evidence type="ECO:0000313" key="8">
    <source>
        <dbReference type="EMBL" id="BCJ33451.1"/>
    </source>
</evidence>
<dbReference type="AlphaFoldDB" id="A0A7R7DL25"/>
<protein>
    <submittedName>
        <fullName evidence="8">DNA-binding response regulator</fullName>
    </submittedName>
</protein>
<keyword evidence="9" id="KW-1185">Reference proteome</keyword>
<dbReference type="Gene3D" id="3.40.50.2300">
    <property type="match status" value="1"/>
</dbReference>
<dbReference type="InterPro" id="IPR058245">
    <property type="entry name" value="NreC/VraR/RcsB-like_REC"/>
</dbReference>
<evidence type="ECO:0000259" key="6">
    <source>
        <dbReference type="PROSITE" id="PS50043"/>
    </source>
</evidence>
<dbReference type="InterPro" id="IPR000792">
    <property type="entry name" value="Tscrpt_reg_LuxR_C"/>
</dbReference>
<feature type="domain" description="HTH luxR-type" evidence="6">
    <location>
        <begin position="136"/>
        <end position="201"/>
    </location>
</feature>
<dbReference type="SMART" id="SM00421">
    <property type="entry name" value="HTH_LUXR"/>
    <property type="match status" value="1"/>
</dbReference>
<evidence type="ECO:0000256" key="5">
    <source>
        <dbReference type="PROSITE-ProRule" id="PRU00169"/>
    </source>
</evidence>
<dbReference type="PROSITE" id="PS50043">
    <property type="entry name" value="HTH_LUXR_2"/>
    <property type="match status" value="1"/>
</dbReference>
<dbReference type="Proteomes" id="UP000611640">
    <property type="component" value="Chromosome"/>
</dbReference>
<dbReference type="InterPro" id="IPR039420">
    <property type="entry name" value="WalR-like"/>
</dbReference>
<dbReference type="GO" id="GO:0006355">
    <property type="term" value="P:regulation of DNA-templated transcription"/>
    <property type="evidence" value="ECO:0007669"/>
    <property type="project" value="InterPro"/>
</dbReference>
<dbReference type="CDD" id="cd06170">
    <property type="entry name" value="LuxR_C_like"/>
    <property type="match status" value="1"/>
</dbReference>
<keyword evidence="4" id="KW-0804">Transcription</keyword>
<keyword evidence="1 5" id="KW-0597">Phosphoprotein</keyword>
<dbReference type="PROSITE" id="PS50110">
    <property type="entry name" value="RESPONSE_REGULATORY"/>
    <property type="match status" value="1"/>
</dbReference>
<dbReference type="Pfam" id="PF00072">
    <property type="entry name" value="Response_reg"/>
    <property type="match status" value="1"/>
</dbReference>
<proteinExistence type="predicted"/>
<dbReference type="GO" id="GO:0000160">
    <property type="term" value="P:phosphorelay signal transduction system"/>
    <property type="evidence" value="ECO:0007669"/>
    <property type="project" value="InterPro"/>
</dbReference>
<dbReference type="KEGG" id="atl:Athai_09540"/>
<dbReference type="InterPro" id="IPR016032">
    <property type="entry name" value="Sig_transdc_resp-reg_C-effctor"/>
</dbReference>
<dbReference type="Pfam" id="PF00196">
    <property type="entry name" value="GerE"/>
    <property type="match status" value="1"/>
</dbReference>
<organism evidence="8 9">
    <name type="scientific">Actinocatenispora thailandica</name>
    <dbReference type="NCBI Taxonomy" id="227318"/>
    <lineage>
        <taxon>Bacteria</taxon>
        <taxon>Bacillati</taxon>
        <taxon>Actinomycetota</taxon>
        <taxon>Actinomycetes</taxon>
        <taxon>Micromonosporales</taxon>
        <taxon>Micromonosporaceae</taxon>
        <taxon>Actinocatenispora</taxon>
    </lineage>
</organism>
<dbReference type="SUPFAM" id="SSF46894">
    <property type="entry name" value="C-terminal effector domain of the bipartite response regulators"/>
    <property type="match status" value="1"/>
</dbReference>
<evidence type="ECO:0000256" key="4">
    <source>
        <dbReference type="ARBA" id="ARBA00023163"/>
    </source>
</evidence>
<dbReference type="SMART" id="SM00448">
    <property type="entry name" value="REC"/>
    <property type="match status" value="1"/>
</dbReference>
<dbReference type="GO" id="GO:0003677">
    <property type="term" value="F:DNA binding"/>
    <property type="evidence" value="ECO:0007669"/>
    <property type="project" value="UniProtKB-KW"/>
</dbReference>
<reference evidence="8 9" key="1">
    <citation type="submission" date="2020-08" db="EMBL/GenBank/DDBJ databases">
        <title>Whole genome shotgun sequence of Actinocatenispora thailandica NBRC 105041.</title>
        <authorList>
            <person name="Komaki H."/>
            <person name="Tamura T."/>
        </authorList>
    </citation>
    <scope>NUCLEOTIDE SEQUENCE [LARGE SCALE GENOMIC DNA]</scope>
    <source>
        <strain evidence="8 9">NBRC 105041</strain>
    </source>
</reference>
<accession>A0A7R7DL25</accession>
<dbReference type="PANTHER" id="PTHR43214">
    <property type="entry name" value="TWO-COMPONENT RESPONSE REGULATOR"/>
    <property type="match status" value="1"/>
</dbReference>
<gene>
    <name evidence="8" type="ORF">Athai_09540</name>
</gene>
<dbReference type="EMBL" id="AP023355">
    <property type="protein sequence ID" value="BCJ33451.1"/>
    <property type="molecule type" value="Genomic_DNA"/>
</dbReference>
<dbReference type="CDD" id="cd17535">
    <property type="entry name" value="REC_NarL-like"/>
    <property type="match status" value="1"/>
</dbReference>
<evidence type="ECO:0000256" key="3">
    <source>
        <dbReference type="ARBA" id="ARBA00023125"/>
    </source>
</evidence>
<dbReference type="InterPro" id="IPR011006">
    <property type="entry name" value="CheY-like_superfamily"/>
</dbReference>
<evidence type="ECO:0000313" key="9">
    <source>
        <dbReference type="Proteomes" id="UP000611640"/>
    </source>
</evidence>
<keyword evidence="2" id="KW-0805">Transcription regulation</keyword>